<evidence type="ECO:0000256" key="5">
    <source>
        <dbReference type="SAM" id="MobiDB-lite"/>
    </source>
</evidence>
<feature type="region of interest" description="Disordered" evidence="5">
    <location>
        <begin position="1"/>
        <end position="32"/>
    </location>
</feature>
<dbReference type="GO" id="GO:0008270">
    <property type="term" value="F:zinc ion binding"/>
    <property type="evidence" value="ECO:0007669"/>
    <property type="project" value="UniProtKB-KW"/>
</dbReference>
<feature type="compositionally biased region" description="Acidic residues" evidence="5">
    <location>
        <begin position="1"/>
        <end position="23"/>
    </location>
</feature>
<evidence type="ECO:0000256" key="2">
    <source>
        <dbReference type="ARBA" id="ARBA00022771"/>
    </source>
</evidence>
<keyword evidence="2 4" id="KW-0863">Zinc-finger</keyword>
<dbReference type="EMBL" id="CAJVCH010010955">
    <property type="protein sequence ID" value="CAG7668801.1"/>
    <property type="molecule type" value="Genomic_DNA"/>
</dbReference>
<evidence type="ECO:0000256" key="1">
    <source>
        <dbReference type="ARBA" id="ARBA00022723"/>
    </source>
</evidence>
<dbReference type="GO" id="GO:0003677">
    <property type="term" value="F:DNA binding"/>
    <property type="evidence" value="ECO:0007669"/>
    <property type="project" value="InterPro"/>
</dbReference>
<feature type="domain" description="BED-type" evidence="6">
    <location>
        <begin position="36"/>
        <end position="94"/>
    </location>
</feature>
<dbReference type="PROSITE" id="PS50808">
    <property type="entry name" value="ZF_BED"/>
    <property type="match status" value="1"/>
</dbReference>
<accession>A0A8J2J7G0</accession>
<dbReference type="Proteomes" id="UP000708208">
    <property type="component" value="Unassembled WGS sequence"/>
</dbReference>
<comment type="caution">
    <text evidence="7">The sequence shown here is derived from an EMBL/GenBank/DDBJ whole genome shotgun (WGS) entry which is preliminary data.</text>
</comment>
<name>A0A8J2J7G0_9HEXA</name>
<evidence type="ECO:0000313" key="7">
    <source>
        <dbReference type="EMBL" id="CAG7668801.1"/>
    </source>
</evidence>
<protein>
    <recommendedName>
        <fullName evidence="6">BED-type domain-containing protein</fullName>
    </recommendedName>
</protein>
<gene>
    <name evidence="7" type="ORF">AFUS01_LOCUS1960</name>
</gene>
<evidence type="ECO:0000259" key="6">
    <source>
        <dbReference type="PROSITE" id="PS50808"/>
    </source>
</evidence>
<dbReference type="AlphaFoldDB" id="A0A8J2J7G0"/>
<keyword evidence="8" id="KW-1185">Reference proteome</keyword>
<reference evidence="7" key="1">
    <citation type="submission" date="2021-06" db="EMBL/GenBank/DDBJ databases">
        <authorList>
            <person name="Hodson N. C."/>
            <person name="Mongue J. A."/>
            <person name="Jaron S. K."/>
        </authorList>
    </citation>
    <scope>NUCLEOTIDE SEQUENCE</scope>
</reference>
<keyword evidence="3" id="KW-0862">Zinc</keyword>
<evidence type="ECO:0000256" key="4">
    <source>
        <dbReference type="PROSITE-ProRule" id="PRU00027"/>
    </source>
</evidence>
<evidence type="ECO:0000313" key="8">
    <source>
        <dbReference type="Proteomes" id="UP000708208"/>
    </source>
</evidence>
<dbReference type="InterPro" id="IPR003656">
    <property type="entry name" value="Znf_BED"/>
</dbReference>
<feature type="non-terminal residue" evidence="7">
    <location>
        <position position="1"/>
    </location>
</feature>
<sequence length="118" mass="13349">MQNSDIEDPDSEDVVEITNESEAENLSLSKRKKPTAVRSKYYSFFTWVPDQKHSGQGKWKCKTCGNEYVVSKGGGTGSLKNHLDRSHKNLLPVIEGGNSHLPNQQDIRRFCQGNKLQR</sequence>
<proteinExistence type="predicted"/>
<organism evidence="7 8">
    <name type="scientific">Allacma fusca</name>
    <dbReference type="NCBI Taxonomy" id="39272"/>
    <lineage>
        <taxon>Eukaryota</taxon>
        <taxon>Metazoa</taxon>
        <taxon>Ecdysozoa</taxon>
        <taxon>Arthropoda</taxon>
        <taxon>Hexapoda</taxon>
        <taxon>Collembola</taxon>
        <taxon>Symphypleona</taxon>
        <taxon>Sminthuridae</taxon>
        <taxon>Allacma</taxon>
    </lineage>
</organism>
<evidence type="ECO:0000256" key="3">
    <source>
        <dbReference type="ARBA" id="ARBA00022833"/>
    </source>
</evidence>
<dbReference type="Pfam" id="PF02892">
    <property type="entry name" value="zf-BED"/>
    <property type="match status" value="1"/>
</dbReference>
<keyword evidence="1" id="KW-0479">Metal-binding</keyword>
<dbReference type="SMART" id="SM00614">
    <property type="entry name" value="ZnF_BED"/>
    <property type="match status" value="1"/>
</dbReference>